<dbReference type="InterPro" id="IPR015882">
    <property type="entry name" value="HEX_bac_N"/>
</dbReference>
<feature type="region of interest" description="Disordered" evidence="5">
    <location>
        <begin position="30"/>
        <end position="78"/>
    </location>
</feature>
<evidence type="ECO:0000256" key="2">
    <source>
        <dbReference type="ARBA" id="ARBA00022801"/>
    </source>
</evidence>
<dbReference type="GO" id="GO:0005975">
    <property type="term" value="P:carbohydrate metabolic process"/>
    <property type="evidence" value="ECO:0007669"/>
    <property type="project" value="InterPro"/>
</dbReference>
<dbReference type="InterPro" id="IPR017853">
    <property type="entry name" value="GH"/>
</dbReference>
<evidence type="ECO:0000256" key="3">
    <source>
        <dbReference type="ARBA" id="ARBA00023295"/>
    </source>
</evidence>
<evidence type="ECO:0000256" key="4">
    <source>
        <dbReference type="PIRSR" id="PIRSR625705-1"/>
    </source>
</evidence>
<gene>
    <name evidence="8" type="ORF">BBN63_12125</name>
</gene>
<dbReference type="EMBL" id="CP018047">
    <property type="protein sequence ID" value="AQU66879.1"/>
    <property type="molecule type" value="Genomic_DNA"/>
</dbReference>
<name>A0A1U9QS28_STRNV</name>
<dbReference type="PANTHER" id="PTHR43678:SF1">
    <property type="entry name" value="BETA-N-ACETYLHEXOSAMINIDASE"/>
    <property type="match status" value="1"/>
</dbReference>
<dbReference type="Proteomes" id="UP000189677">
    <property type="component" value="Chromosome"/>
</dbReference>
<dbReference type="GO" id="GO:0004563">
    <property type="term" value="F:beta-N-acetylhexosaminidase activity"/>
    <property type="evidence" value="ECO:0007669"/>
    <property type="project" value="InterPro"/>
</dbReference>
<keyword evidence="2" id="KW-0378">Hydrolase</keyword>
<dbReference type="AlphaFoldDB" id="A0A1U9QS28"/>
<dbReference type="InterPro" id="IPR052764">
    <property type="entry name" value="GH20_Enzymes"/>
</dbReference>
<dbReference type="PANTHER" id="PTHR43678">
    <property type="entry name" value="PUTATIVE (AFU_ORTHOLOGUE AFUA_2G00640)-RELATED"/>
    <property type="match status" value="1"/>
</dbReference>
<dbReference type="PRINTS" id="PR00738">
    <property type="entry name" value="GLHYDRLASE20"/>
</dbReference>
<dbReference type="InterPro" id="IPR015883">
    <property type="entry name" value="Glyco_hydro_20_cat"/>
</dbReference>
<dbReference type="Gene3D" id="3.30.379.10">
    <property type="entry name" value="Chitobiase/beta-hexosaminidase domain 2-like"/>
    <property type="match status" value="1"/>
</dbReference>
<reference evidence="8 9" key="1">
    <citation type="submission" date="2016-11" db="EMBL/GenBank/DDBJ databases">
        <title>Complete genome sequence of Streptomyces niveus SCSIO 3406.</title>
        <authorList>
            <person name="Zhu Q."/>
            <person name="Cheng W."/>
            <person name="Song Y."/>
            <person name="Li Q."/>
            <person name="Ju J."/>
        </authorList>
    </citation>
    <scope>NUCLEOTIDE SEQUENCE [LARGE SCALE GENOMIC DNA]</scope>
    <source>
        <strain evidence="8 9">SCSIO 3406</strain>
    </source>
</reference>
<keyword evidence="9" id="KW-1185">Reference proteome</keyword>
<dbReference type="SUPFAM" id="SSF51445">
    <property type="entry name" value="(Trans)glycosidases"/>
    <property type="match status" value="1"/>
</dbReference>
<proteinExistence type="inferred from homology"/>
<dbReference type="KEGG" id="snw:BBN63_12125"/>
<keyword evidence="3" id="KW-0326">Glycosidase</keyword>
<feature type="active site" description="Proton donor" evidence="4">
    <location>
        <position position="345"/>
    </location>
</feature>
<evidence type="ECO:0000256" key="5">
    <source>
        <dbReference type="SAM" id="MobiDB-lite"/>
    </source>
</evidence>
<accession>A0A1U9QS28</accession>
<organism evidence="8 9">
    <name type="scientific">Streptomyces niveus</name>
    <name type="common">Streptomyces spheroides</name>
    <dbReference type="NCBI Taxonomy" id="193462"/>
    <lineage>
        <taxon>Bacteria</taxon>
        <taxon>Bacillati</taxon>
        <taxon>Actinomycetota</taxon>
        <taxon>Actinomycetes</taxon>
        <taxon>Kitasatosporales</taxon>
        <taxon>Streptomycetaceae</taxon>
        <taxon>Streptomyces</taxon>
    </lineage>
</organism>
<feature type="domain" description="Glycoside hydrolase family 20 catalytic" evidence="6">
    <location>
        <begin position="202"/>
        <end position="527"/>
    </location>
</feature>
<dbReference type="InterPro" id="IPR025705">
    <property type="entry name" value="Beta_hexosaminidase_sua/sub"/>
</dbReference>
<dbReference type="Pfam" id="PF02838">
    <property type="entry name" value="Glyco_hydro_20b"/>
    <property type="match status" value="1"/>
</dbReference>
<sequence>MRWNSPAILVGGAATVAAAVTLTVVAWPDATPPDRSAPAGSTTAPPDGPRSEASSARSDTRPAAPTPSGSGALSKAPNVVPSVRKFEAARGPGWRPSGGSAVVIAKNSGQLADEGQLLAKELKIDYRGAVAAGAGDIELALESGKQAGPESYTLTTRDGRVRIAGPDEAGVFYGTRTVKQSVRADGAIPEGVVQDQPDRPQRGLNLDIARKYYTAGWIENRLREMADLKLNQLGLHFSDDQGFRIASDTHPEVVSQQHLTKAEVRGIIALAGRLHIDIIPEIDSPGHLGAVMAPHPELQLRNVNGQHTRGAIDISQPAAAKIVDDLLREYDTLFPGPYWHIGADEYQALVVSDPEASFPQLAAAAKKKYGANAKVQDLATGWMNDRAAVVLPKKKQIQAWNDGFFAGGVVKADQNLQVDYWTGKEIGARPPLDYLREGRKVVNLNDEFLYYVLGQPNDFVYPTGQRIYEQWTPLVLRGTTPVPQKYSKQILGARFAVWGDIANAQTPAQVAAGIQLPLAAMSQKVWNPVKPSLTWPQFKALATKVSG</sequence>
<evidence type="ECO:0000259" key="7">
    <source>
        <dbReference type="Pfam" id="PF02838"/>
    </source>
</evidence>
<dbReference type="Gene3D" id="3.20.20.80">
    <property type="entry name" value="Glycosidases"/>
    <property type="match status" value="1"/>
</dbReference>
<dbReference type="OrthoDB" id="9763537at2"/>
<dbReference type="Pfam" id="PF00728">
    <property type="entry name" value="Glyco_hydro_20"/>
    <property type="match status" value="1"/>
</dbReference>
<dbReference type="CDD" id="cd06564">
    <property type="entry name" value="GH20_DspB_LnbB-like"/>
    <property type="match status" value="1"/>
</dbReference>
<dbReference type="InterPro" id="IPR029018">
    <property type="entry name" value="Hex-like_dom2"/>
</dbReference>
<protein>
    <submittedName>
        <fullName evidence="8">Beta-N-acetylglucosaminidase</fullName>
    </submittedName>
</protein>
<evidence type="ECO:0000259" key="6">
    <source>
        <dbReference type="Pfam" id="PF00728"/>
    </source>
</evidence>
<evidence type="ECO:0000313" key="9">
    <source>
        <dbReference type="Proteomes" id="UP000189677"/>
    </source>
</evidence>
<dbReference type="SUPFAM" id="SSF55545">
    <property type="entry name" value="beta-N-acetylhexosaminidase-like domain"/>
    <property type="match status" value="1"/>
</dbReference>
<feature type="domain" description="Beta-hexosaminidase bacterial type N-terminal" evidence="7">
    <location>
        <begin position="77"/>
        <end position="196"/>
    </location>
</feature>
<evidence type="ECO:0000313" key="8">
    <source>
        <dbReference type="EMBL" id="AQU66879.1"/>
    </source>
</evidence>
<comment type="similarity">
    <text evidence="1">Belongs to the glycosyl hydrolase 20 family.</text>
</comment>
<dbReference type="RefSeq" id="WP_078075422.1">
    <property type="nucleotide sequence ID" value="NZ_CP018047.1"/>
</dbReference>
<evidence type="ECO:0000256" key="1">
    <source>
        <dbReference type="ARBA" id="ARBA00006285"/>
    </source>
</evidence>